<reference evidence="3" key="1">
    <citation type="submission" date="2018-02" db="EMBL/GenBank/DDBJ databases">
        <authorList>
            <person name="Hausmann B."/>
        </authorList>
    </citation>
    <scope>NUCLEOTIDE SEQUENCE [LARGE SCALE GENOMIC DNA]</scope>
    <source>
        <strain evidence="3">Peat soil MAG SbA5</strain>
    </source>
</reference>
<dbReference type="AlphaFoldDB" id="A0A2N9LVS6"/>
<evidence type="ECO:0000256" key="1">
    <source>
        <dbReference type="SAM" id="MobiDB-lite"/>
    </source>
</evidence>
<proteinExistence type="predicted"/>
<gene>
    <name evidence="2" type="ORF">SBA5_590035</name>
</gene>
<organism evidence="2 3">
    <name type="scientific">Candidatus Sulfuritelmatomonas gaucii</name>
    <dbReference type="NCBI Taxonomy" id="2043161"/>
    <lineage>
        <taxon>Bacteria</taxon>
        <taxon>Pseudomonadati</taxon>
        <taxon>Acidobacteriota</taxon>
        <taxon>Terriglobia</taxon>
        <taxon>Terriglobales</taxon>
        <taxon>Acidobacteriaceae</taxon>
        <taxon>Candidatus Sulfuritelmatomonas</taxon>
    </lineage>
</organism>
<name>A0A2N9LVS6_9BACT</name>
<dbReference type="EMBL" id="OKRB01000118">
    <property type="protein sequence ID" value="SPE27321.1"/>
    <property type="molecule type" value="Genomic_DNA"/>
</dbReference>
<sequence>MKAVPGVAFIGGGAGGALGTGVHPVFETEFAAGAAEPPTGDGAGVGAATEGVGTGVQCAPAALAPKTSGGGVGEAGATTFPQLPQNLASGDMA</sequence>
<evidence type="ECO:0000313" key="3">
    <source>
        <dbReference type="Proteomes" id="UP000239735"/>
    </source>
</evidence>
<feature type="compositionally biased region" description="Polar residues" evidence="1">
    <location>
        <begin position="79"/>
        <end position="93"/>
    </location>
</feature>
<evidence type="ECO:0000313" key="2">
    <source>
        <dbReference type="EMBL" id="SPE27321.1"/>
    </source>
</evidence>
<accession>A0A2N9LVS6</accession>
<dbReference type="Proteomes" id="UP000239735">
    <property type="component" value="Unassembled WGS sequence"/>
</dbReference>
<feature type="region of interest" description="Disordered" evidence="1">
    <location>
        <begin position="63"/>
        <end position="93"/>
    </location>
</feature>
<feature type="region of interest" description="Disordered" evidence="1">
    <location>
        <begin position="32"/>
        <end position="51"/>
    </location>
</feature>
<protein>
    <submittedName>
        <fullName evidence="2">Cell wall or antigenic protein signal peptide</fullName>
    </submittedName>
</protein>